<evidence type="ECO:0000313" key="2">
    <source>
        <dbReference type="Proteomes" id="UP000029080"/>
    </source>
</evidence>
<dbReference type="SUPFAM" id="SSF52266">
    <property type="entry name" value="SGNH hydrolase"/>
    <property type="match status" value="1"/>
</dbReference>
<dbReference type="OrthoDB" id="9801375at2"/>
<dbReference type="STRING" id="356829.BITS_5030"/>
<reference evidence="1 2" key="1">
    <citation type="submission" date="2014-03" db="EMBL/GenBank/DDBJ databases">
        <title>Genomics of Bifidobacteria.</title>
        <authorList>
            <person name="Ventura M."/>
            <person name="Milani C."/>
            <person name="Lugli G.A."/>
        </authorList>
    </citation>
    <scope>NUCLEOTIDE SEQUENCE [LARGE SCALE GENOMIC DNA]</scope>
    <source>
        <strain evidence="1 2">JCM 13495</strain>
    </source>
</reference>
<gene>
    <name evidence="1" type="ORF">BITS_5030</name>
</gene>
<accession>A0A087EBH4</accession>
<protein>
    <submittedName>
        <fullName evidence="1">Uncharacterized protein</fullName>
    </submittedName>
</protein>
<dbReference type="PANTHER" id="PTHR37834:SF2">
    <property type="entry name" value="ESTERASE, SGNH HYDROLASE-TYPE"/>
    <property type="match status" value="1"/>
</dbReference>
<proteinExistence type="predicted"/>
<dbReference type="Proteomes" id="UP000029080">
    <property type="component" value="Unassembled WGS sequence"/>
</dbReference>
<evidence type="ECO:0000313" key="1">
    <source>
        <dbReference type="EMBL" id="KFJ05125.1"/>
    </source>
</evidence>
<dbReference type="EMBL" id="JGZU01000016">
    <property type="protein sequence ID" value="KFJ05125.1"/>
    <property type="molecule type" value="Genomic_DNA"/>
</dbReference>
<dbReference type="InterPro" id="IPR052762">
    <property type="entry name" value="PCW_deacetylase/CE"/>
</dbReference>
<dbReference type="eggNOG" id="COG2755">
    <property type="taxonomic scope" value="Bacteria"/>
</dbReference>
<dbReference type="InterPro" id="IPR036514">
    <property type="entry name" value="SGNH_hydro_sf"/>
</dbReference>
<keyword evidence="2" id="KW-1185">Reference proteome</keyword>
<comment type="caution">
    <text evidence="1">The sequence shown here is derived from an EMBL/GenBank/DDBJ whole genome shotgun (WGS) entry which is preliminary data.</text>
</comment>
<sequence length="353" mass="39557">MKLILPNDPAIRTMGRIDDTDPEHPVWVYPYTQAAFQFTGTSLHMRLINRRHYGGSHIGVYLDGQLSKIPIPEDGTVVTLRLADHLPDIEHEVVVYKRQDGQHYCQIEGFLVGDDAAIKGIPDEPYQRRIEIFGDSVSCGERNEASLYVGKADPEADLSSYSDSWRSYGAIAARALHAQLHDVSQGGIALLDGIGWFCEPNQVGMETMWKSMQYNPELGGTTPWDFSRYTPHVVVVAIGQNDAHPADFMAEDYMGDLANHWRSRYVDFLKSLRSVYPHAHIVCATTVLQHDPAWDHAIEEAVQTTGDNNISHLVYSRNGSATPGHPRIAEHEEMAAELVNHIESLGSMIWQTR</sequence>
<dbReference type="PANTHER" id="PTHR37834">
    <property type="entry name" value="GDSL-LIKE LIPASE/ACYLHYDROLASE DOMAIN PROTEIN (AFU_ORTHOLOGUE AFUA_2G00620)"/>
    <property type="match status" value="1"/>
</dbReference>
<dbReference type="AlphaFoldDB" id="A0A087EBH4"/>
<dbReference type="Gene3D" id="2.60.120.260">
    <property type="entry name" value="Galactose-binding domain-like"/>
    <property type="match status" value="1"/>
</dbReference>
<name>A0A087EBH4_9BIFI</name>
<dbReference type="Gene3D" id="3.40.50.1110">
    <property type="entry name" value="SGNH hydrolase"/>
    <property type="match status" value="1"/>
</dbReference>
<dbReference type="InterPro" id="IPR040794">
    <property type="entry name" value="CE2_N"/>
</dbReference>
<organism evidence="1 2">
    <name type="scientific">Bifidobacterium tsurumiense</name>
    <dbReference type="NCBI Taxonomy" id="356829"/>
    <lineage>
        <taxon>Bacteria</taxon>
        <taxon>Bacillati</taxon>
        <taxon>Actinomycetota</taxon>
        <taxon>Actinomycetes</taxon>
        <taxon>Bifidobacteriales</taxon>
        <taxon>Bifidobacteriaceae</taxon>
        <taxon>Bifidobacterium</taxon>
    </lineage>
</organism>
<dbReference type="Pfam" id="PF17996">
    <property type="entry name" value="CE2_N"/>
    <property type="match status" value="1"/>
</dbReference>